<dbReference type="Gene3D" id="2.20.28.10">
    <property type="match status" value="1"/>
</dbReference>
<dbReference type="PROSITE" id="PS50903">
    <property type="entry name" value="RUBREDOXIN_LIKE"/>
    <property type="match status" value="1"/>
</dbReference>
<dbReference type="Proteomes" id="UP000578000">
    <property type="component" value="Unassembled WGS sequence"/>
</dbReference>
<proteinExistence type="predicted"/>
<evidence type="ECO:0000313" key="8">
    <source>
        <dbReference type="EMBL" id="MBB6458230.1"/>
    </source>
</evidence>
<evidence type="ECO:0000256" key="6">
    <source>
        <dbReference type="SAM" id="MobiDB-lite"/>
    </source>
</evidence>
<dbReference type="InterPro" id="IPR050526">
    <property type="entry name" value="Rubredoxin_ET"/>
</dbReference>
<keyword evidence="3" id="KW-0479">Metal-binding</keyword>
<comment type="cofactor">
    <cofactor evidence="1">
        <name>Fe(3+)</name>
        <dbReference type="ChEBI" id="CHEBI:29034"/>
    </cofactor>
</comment>
<dbReference type="InterPro" id="IPR018527">
    <property type="entry name" value="Rubredoxin_Fe_BS"/>
</dbReference>
<organism evidence="8 9">
    <name type="scientific">Acetobacter lovaniensis</name>
    <dbReference type="NCBI Taxonomy" id="104100"/>
    <lineage>
        <taxon>Bacteria</taxon>
        <taxon>Pseudomonadati</taxon>
        <taxon>Pseudomonadota</taxon>
        <taxon>Alphaproteobacteria</taxon>
        <taxon>Acetobacterales</taxon>
        <taxon>Acetobacteraceae</taxon>
        <taxon>Acetobacter</taxon>
    </lineage>
</organism>
<comment type="caution">
    <text evidence="8">The sequence shown here is derived from an EMBL/GenBank/DDBJ whole genome shotgun (WGS) entry which is preliminary data.</text>
</comment>
<keyword evidence="5" id="KW-0408">Iron</keyword>
<evidence type="ECO:0000256" key="4">
    <source>
        <dbReference type="ARBA" id="ARBA00022982"/>
    </source>
</evidence>
<feature type="compositionally biased region" description="Low complexity" evidence="6">
    <location>
        <begin position="250"/>
        <end position="259"/>
    </location>
</feature>
<dbReference type="RefSeq" id="WP_166116302.1">
    <property type="nucleotide sequence ID" value="NZ_BAABDB010000037.1"/>
</dbReference>
<accession>A0A841QI32</accession>
<dbReference type="PRINTS" id="PR00163">
    <property type="entry name" value="RUBREDOXIN"/>
</dbReference>
<evidence type="ECO:0000313" key="9">
    <source>
        <dbReference type="Proteomes" id="UP000578000"/>
    </source>
</evidence>
<gene>
    <name evidence="8" type="ORF">HNR55_002837</name>
</gene>
<sequence length="283" mass="30091">MSGLTPRFEGSYLGDTARLADDAVMECKICWSVYDPAEGCEVWQVPPHTPFSSLPDYWRCPTCDGAKEQFMVVSASPLPSMPAGEAPASTAALAQEQPRHTPDPASSFARALEDVFADIYASKMRGLPFVNEALNVKAVGFCSFEGQVVGALVTPWFMNLIVLPAAGADWSGVISGSKKLLDFPSGSYEFTAALRDGGVEALPGYWACSLFSPMFNFTTMLQAVDTAQAAVRGLLDPALNPQASVAHTSAPAPQAGQPPGEKPDMGRRSLLVGQSARRTEPQA</sequence>
<dbReference type="EMBL" id="JACHIE010000016">
    <property type="protein sequence ID" value="MBB6458230.1"/>
    <property type="molecule type" value="Genomic_DNA"/>
</dbReference>
<feature type="region of interest" description="Disordered" evidence="6">
    <location>
        <begin position="245"/>
        <end position="283"/>
    </location>
</feature>
<dbReference type="CDD" id="cd00730">
    <property type="entry name" value="rubredoxin"/>
    <property type="match status" value="1"/>
</dbReference>
<evidence type="ECO:0000256" key="5">
    <source>
        <dbReference type="ARBA" id="ARBA00023004"/>
    </source>
</evidence>
<evidence type="ECO:0000256" key="1">
    <source>
        <dbReference type="ARBA" id="ARBA00001965"/>
    </source>
</evidence>
<dbReference type="InterPro" id="IPR038530">
    <property type="entry name" value="NiFe-hyd_HybE_sf"/>
</dbReference>
<evidence type="ECO:0000256" key="3">
    <source>
        <dbReference type="ARBA" id="ARBA00022723"/>
    </source>
</evidence>
<protein>
    <submittedName>
        <fullName evidence="8">[NiFe] hydrogenase assembly HybE family chaperone</fullName>
    </submittedName>
</protein>
<keyword evidence="4" id="KW-0249">Electron transport</keyword>
<dbReference type="SUPFAM" id="SSF57802">
    <property type="entry name" value="Rubredoxin-like"/>
    <property type="match status" value="1"/>
</dbReference>
<dbReference type="Pfam" id="PF00301">
    <property type="entry name" value="Rubredoxin"/>
    <property type="match status" value="1"/>
</dbReference>
<feature type="domain" description="Rubredoxin-like" evidence="7">
    <location>
        <begin position="22"/>
        <end position="73"/>
    </location>
</feature>
<evidence type="ECO:0000259" key="7">
    <source>
        <dbReference type="PROSITE" id="PS50903"/>
    </source>
</evidence>
<dbReference type="InterPro" id="IPR023994">
    <property type="entry name" value="NiFe-hyd_HybE"/>
</dbReference>
<dbReference type="GO" id="GO:0005506">
    <property type="term" value="F:iron ion binding"/>
    <property type="evidence" value="ECO:0007669"/>
    <property type="project" value="InterPro"/>
</dbReference>
<dbReference type="InterPro" id="IPR024935">
    <property type="entry name" value="Rubredoxin_dom"/>
</dbReference>
<dbReference type="PANTHER" id="PTHR47627:SF1">
    <property type="entry name" value="RUBREDOXIN-1-RELATED"/>
    <property type="match status" value="1"/>
</dbReference>
<keyword evidence="9" id="KW-1185">Reference proteome</keyword>
<dbReference type="PANTHER" id="PTHR47627">
    <property type="entry name" value="RUBREDOXIN"/>
    <property type="match status" value="1"/>
</dbReference>
<name>A0A841QI32_9PROT</name>
<evidence type="ECO:0000256" key="2">
    <source>
        <dbReference type="ARBA" id="ARBA00022448"/>
    </source>
</evidence>
<feature type="region of interest" description="Disordered" evidence="6">
    <location>
        <begin position="81"/>
        <end position="105"/>
    </location>
</feature>
<dbReference type="Gene3D" id="3.30.1460.40">
    <property type="entry name" value="[NiFe]-hydrogenase assembly chaperone, HybE"/>
    <property type="match status" value="1"/>
</dbReference>
<dbReference type="Pfam" id="PF11939">
    <property type="entry name" value="NiFe-hyd_HybE"/>
    <property type="match status" value="1"/>
</dbReference>
<dbReference type="InterPro" id="IPR024934">
    <property type="entry name" value="Rubredoxin-like_dom"/>
</dbReference>
<dbReference type="GO" id="GO:0009055">
    <property type="term" value="F:electron transfer activity"/>
    <property type="evidence" value="ECO:0007669"/>
    <property type="project" value="TreeGrafter"/>
</dbReference>
<dbReference type="AlphaFoldDB" id="A0A841QI32"/>
<dbReference type="NCBIfam" id="TIGR03993">
    <property type="entry name" value="hydrog_HybE"/>
    <property type="match status" value="1"/>
</dbReference>
<dbReference type="GO" id="GO:0043448">
    <property type="term" value="P:alkane catabolic process"/>
    <property type="evidence" value="ECO:0007669"/>
    <property type="project" value="TreeGrafter"/>
</dbReference>
<reference evidence="8 9" key="1">
    <citation type="submission" date="2020-08" db="EMBL/GenBank/DDBJ databases">
        <title>Genomic Encyclopedia of Type Strains, Phase IV (KMG-IV): sequencing the most valuable type-strain genomes for metagenomic binning, comparative biology and taxonomic classification.</title>
        <authorList>
            <person name="Goeker M."/>
        </authorList>
    </citation>
    <scope>NUCLEOTIDE SEQUENCE [LARGE SCALE GENOMIC DNA]</scope>
    <source>
        <strain evidence="8 9">DSM 4491</strain>
    </source>
</reference>
<dbReference type="PROSITE" id="PS00202">
    <property type="entry name" value="RUBREDOXIN"/>
    <property type="match status" value="1"/>
</dbReference>
<keyword evidence="2" id="KW-0813">Transport</keyword>